<reference evidence="12 13" key="1">
    <citation type="submission" date="2020-04" db="EMBL/GenBank/DDBJ databases">
        <title>Plant Genome Project.</title>
        <authorList>
            <person name="Zhang R.-G."/>
        </authorList>
    </citation>
    <scope>NUCLEOTIDE SEQUENCE [LARGE SCALE GENOMIC DNA]</scope>
    <source>
        <strain evidence="12">YNK0</strain>
        <tissue evidence="12">Leaf</tissue>
    </source>
</reference>
<keyword evidence="4" id="KW-0346">Stress response</keyword>
<dbReference type="FunFam" id="1.10.10.10:FF:000057">
    <property type="entry name" value="Heat shock transcription factor 1"/>
    <property type="match status" value="1"/>
</dbReference>
<feature type="coiled-coil region" evidence="9">
    <location>
        <begin position="152"/>
        <end position="186"/>
    </location>
</feature>
<evidence type="ECO:0000256" key="2">
    <source>
        <dbReference type="ARBA" id="ARBA00022553"/>
    </source>
</evidence>
<dbReference type="OrthoDB" id="60033at2759"/>
<gene>
    <name evidence="12" type="ORF">HHK36_005996</name>
</gene>
<keyword evidence="5" id="KW-0238">DNA-binding</keyword>
<dbReference type="AlphaFoldDB" id="A0A834ZJK8"/>
<dbReference type="InterPro" id="IPR000232">
    <property type="entry name" value="HSF_DNA-bd"/>
</dbReference>
<dbReference type="PROSITE" id="PS00434">
    <property type="entry name" value="HSF_DOMAIN"/>
    <property type="match status" value="1"/>
</dbReference>
<evidence type="ECO:0000313" key="12">
    <source>
        <dbReference type="EMBL" id="KAF8406875.1"/>
    </source>
</evidence>
<evidence type="ECO:0000256" key="10">
    <source>
        <dbReference type="SAM" id="MobiDB-lite"/>
    </source>
</evidence>
<dbReference type="InterPro" id="IPR036388">
    <property type="entry name" value="WH-like_DNA-bd_sf"/>
</dbReference>
<keyword evidence="9" id="KW-0175">Coiled coil</keyword>
<feature type="region of interest" description="Disordered" evidence="10">
    <location>
        <begin position="221"/>
        <end position="241"/>
    </location>
</feature>
<keyword evidence="2" id="KW-0597">Phosphoprotein</keyword>
<evidence type="ECO:0000256" key="7">
    <source>
        <dbReference type="ARBA" id="ARBA00023242"/>
    </source>
</evidence>
<organism evidence="12 13">
    <name type="scientific">Tetracentron sinense</name>
    <name type="common">Spur-leaf</name>
    <dbReference type="NCBI Taxonomy" id="13715"/>
    <lineage>
        <taxon>Eukaryota</taxon>
        <taxon>Viridiplantae</taxon>
        <taxon>Streptophyta</taxon>
        <taxon>Embryophyta</taxon>
        <taxon>Tracheophyta</taxon>
        <taxon>Spermatophyta</taxon>
        <taxon>Magnoliopsida</taxon>
        <taxon>Trochodendrales</taxon>
        <taxon>Trochodendraceae</taxon>
        <taxon>Tetracentron</taxon>
    </lineage>
</organism>
<evidence type="ECO:0000256" key="9">
    <source>
        <dbReference type="SAM" id="Coils"/>
    </source>
</evidence>
<evidence type="ECO:0000256" key="1">
    <source>
        <dbReference type="ARBA" id="ARBA00004123"/>
    </source>
</evidence>
<evidence type="ECO:0000256" key="3">
    <source>
        <dbReference type="ARBA" id="ARBA00023015"/>
    </source>
</evidence>
<comment type="similarity">
    <text evidence="8">Belongs to the HSF family.</text>
</comment>
<dbReference type="PANTHER" id="PTHR10015:SF338">
    <property type="entry name" value="HEAT STRESS TRANSCRIPTION FACTOR A-2"/>
    <property type="match status" value="1"/>
</dbReference>
<dbReference type="GO" id="GO:0003700">
    <property type="term" value="F:DNA-binding transcription factor activity"/>
    <property type="evidence" value="ECO:0007669"/>
    <property type="project" value="InterPro"/>
</dbReference>
<dbReference type="PRINTS" id="PR00056">
    <property type="entry name" value="HSFDOMAIN"/>
</dbReference>
<proteinExistence type="inferred from homology"/>
<dbReference type="Proteomes" id="UP000655225">
    <property type="component" value="Unassembled WGS sequence"/>
</dbReference>
<name>A0A834ZJK8_TETSI</name>
<dbReference type="GO" id="GO:0006357">
    <property type="term" value="P:regulation of transcription by RNA polymerase II"/>
    <property type="evidence" value="ECO:0007669"/>
    <property type="project" value="TreeGrafter"/>
</dbReference>
<dbReference type="Gene3D" id="1.10.10.10">
    <property type="entry name" value="Winged helix-like DNA-binding domain superfamily/Winged helix DNA-binding domain"/>
    <property type="match status" value="1"/>
</dbReference>
<accession>A0A834ZJK8</accession>
<sequence length="366" mass="41913">MEEVSVKKDEEEMMVGASSAPKALEGLKQTCTTPLFLTKTFDMVDNPATNSLVSWSYARNSFIVWDSHKFSIHLLPKYFKHSNFSSFIRQLNIYGFRKVHPDQWEFANEWFLGGEKHLLKNIKRRNASRNKEQQGLRSAHVELGQFGLEEELERLRSDRDILMVENAKLRQKYQNSQDRLVAIEKRLQCTLKKQQKMMAFLARALKSPTFVQRLMRQNEYRRELGNGGNGKKPRLPASRSTENLQGEAIMAATSTSQISSNRNQTQEEPATLESEIETLFSATMDDELTMESEVETLFSATMDDESNSSIYVQKDNMIPGTATLHLGSFTDKTWEELVTEDLIVGTGEEEVVADQSEFDLAVEDWL</sequence>
<keyword evidence="7" id="KW-0539">Nucleus</keyword>
<feature type="compositionally biased region" description="Polar residues" evidence="10">
    <location>
        <begin position="252"/>
        <end position="268"/>
    </location>
</feature>
<dbReference type="PANTHER" id="PTHR10015">
    <property type="entry name" value="HEAT SHOCK TRANSCRIPTION FACTOR"/>
    <property type="match status" value="1"/>
</dbReference>
<feature type="domain" description="HSF-type DNA-binding" evidence="11">
    <location>
        <begin position="75"/>
        <end position="99"/>
    </location>
</feature>
<dbReference type="Pfam" id="PF00447">
    <property type="entry name" value="HSF_DNA-bind"/>
    <property type="match status" value="1"/>
</dbReference>
<evidence type="ECO:0000256" key="5">
    <source>
        <dbReference type="ARBA" id="ARBA00023125"/>
    </source>
</evidence>
<protein>
    <recommendedName>
        <fullName evidence="11">HSF-type DNA-binding domain-containing protein</fullName>
    </recommendedName>
</protein>
<evidence type="ECO:0000256" key="4">
    <source>
        <dbReference type="ARBA" id="ARBA00023016"/>
    </source>
</evidence>
<comment type="caution">
    <text evidence="12">The sequence shown here is derived from an EMBL/GenBank/DDBJ whole genome shotgun (WGS) entry which is preliminary data.</text>
</comment>
<dbReference type="GO" id="GO:0034605">
    <property type="term" value="P:cellular response to heat"/>
    <property type="evidence" value="ECO:0007669"/>
    <property type="project" value="TreeGrafter"/>
</dbReference>
<evidence type="ECO:0000256" key="6">
    <source>
        <dbReference type="ARBA" id="ARBA00023163"/>
    </source>
</evidence>
<dbReference type="GO" id="GO:0005634">
    <property type="term" value="C:nucleus"/>
    <property type="evidence" value="ECO:0007669"/>
    <property type="project" value="UniProtKB-SubCell"/>
</dbReference>
<evidence type="ECO:0000256" key="8">
    <source>
        <dbReference type="RuleBase" id="RU004020"/>
    </source>
</evidence>
<dbReference type="SUPFAM" id="SSF46785">
    <property type="entry name" value="Winged helix' DNA-binding domain"/>
    <property type="match status" value="1"/>
</dbReference>
<dbReference type="InterPro" id="IPR036390">
    <property type="entry name" value="WH_DNA-bd_sf"/>
</dbReference>
<dbReference type="SMART" id="SM00415">
    <property type="entry name" value="HSF"/>
    <property type="match status" value="1"/>
</dbReference>
<feature type="region of interest" description="Disordered" evidence="10">
    <location>
        <begin position="252"/>
        <end position="271"/>
    </location>
</feature>
<comment type="subcellular location">
    <subcellularLocation>
        <location evidence="1">Nucleus</location>
    </subcellularLocation>
</comment>
<dbReference type="EMBL" id="JABCRI010000004">
    <property type="protein sequence ID" value="KAF8406875.1"/>
    <property type="molecule type" value="Genomic_DNA"/>
</dbReference>
<dbReference type="GO" id="GO:0000978">
    <property type="term" value="F:RNA polymerase II cis-regulatory region sequence-specific DNA binding"/>
    <property type="evidence" value="ECO:0007669"/>
    <property type="project" value="TreeGrafter"/>
</dbReference>
<keyword evidence="6" id="KW-0804">Transcription</keyword>
<evidence type="ECO:0000259" key="11">
    <source>
        <dbReference type="PROSITE" id="PS00434"/>
    </source>
</evidence>
<keyword evidence="13" id="KW-1185">Reference proteome</keyword>
<evidence type="ECO:0000313" key="13">
    <source>
        <dbReference type="Proteomes" id="UP000655225"/>
    </source>
</evidence>
<keyword evidence="3" id="KW-0805">Transcription regulation</keyword>